<reference evidence="14 15" key="1">
    <citation type="submission" date="2016-11" db="EMBL/GenBank/DDBJ databases">
        <title>The macronuclear genome of Stentor coeruleus: a giant cell with tiny introns.</title>
        <authorList>
            <person name="Slabodnick M."/>
            <person name="Ruby J.G."/>
            <person name="Reiff S.B."/>
            <person name="Swart E.C."/>
            <person name="Gosai S."/>
            <person name="Prabakaran S."/>
            <person name="Witkowska E."/>
            <person name="Larue G.E."/>
            <person name="Fisher S."/>
            <person name="Freeman R.M."/>
            <person name="Gunawardena J."/>
            <person name="Chu W."/>
            <person name="Stover N.A."/>
            <person name="Gregory B.D."/>
            <person name="Nowacki M."/>
            <person name="Derisi J."/>
            <person name="Roy S.W."/>
            <person name="Marshall W.F."/>
            <person name="Sood P."/>
        </authorList>
    </citation>
    <scope>NUCLEOTIDE SEQUENCE [LARGE SCALE GENOMIC DNA]</scope>
    <source>
        <strain evidence="14">WM001</strain>
    </source>
</reference>
<comment type="caution">
    <text evidence="14">The sequence shown here is derived from an EMBL/GenBank/DDBJ whole genome shotgun (WGS) entry which is preliminary data.</text>
</comment>
<dbReference type="PANTHER" id="PTHR24353:SF37">
    <property type="entry name" value="CAMP-DEPENDENT PROTEIN KINASE CATALYTIC SUBUNIT PRKX"/>
    <property type="match status" value="1"/>
</dbReference>
<dbReference type="InterPro" id="IPR000719">
    <property type="entry name" value="Prot_kinase_dom"/>
</dbReference>
<feature type="domain" description="Cyclic nucleotide-binding" evidence="13">
    <location>
        <begin position="419"/>
        <end position="515"/>
    </location>
</feature>
<comment type="cofactor">
    <cofactor evidence="1">
        <name>Mg(2+)</name>
        <dbReference type="ChEBI" id="CHEBI:18420"/>
    </cofactor>
</comment>
<protein>
    <recommendedName>
        <fullName evidence="10">cGMP-dependent protein kinase</fullName>
    </recommendedName>
</protein>
<dbReference type="GO" id="GO:0005952">
    <property type="term" value="C:cAMP-dependent protein kinase complex"/>
    <property type="evidence" value="ECO:0007669"/>
    <property type="project" value="TreeGrafter"/>
</dbReference>
<feature type="domain" description="Cyclic nucleotide-binding" evidence="13">
    <location>
        <begin position="62"/>
        <end position="160"/>
    </location>
</feature>
<dbReference type="EMBL" id="MPUH01000168">
    <property type="protein sequence ID" value="OMJ87799.1"/>
    <property type="molecule type" value="Genomic_DNA"/>
</dbReference>
<dbReference type="InterPro" id="IPR014710">
    <property type="entry name" value="RmlC-like_jellyroll"/>
</dbReference>
<dbReference type="SUPFAM" id="SSF51206">
    <property type="entry name" value="cAMP-binding domain-like"/>
    <property type="match status" value="3"/>
</dbReference>
<sequence>MGGKCLGKSNKSEAMMSSAASDKDYYDGRNPEETKELLFLDNIEVTDSSKKLVLKALSNNHLFKDLSTEDFGLIYKTLQMCVVEPKKFVFKQGSTGSLFFIINSGMVEVIVDDQKRGVLTKENCFGDMALLSDSKRKASIRTLNKCSFWVLSRQKFMEVLKRLLSRNYDKIRKIISKAPFFSTLAENHKDALTKVSILHKYEDGEIIIHEGDEGNLLFILNHGTVVFMRNSQELIRISTEGVAFGESSLLTGIKRTASCVSYGVTEALSIDQKSLQNIFGDGYKEILLKTIAKHSLLSDPHLSFLNKNDIIEISDRMKWVKFNNGSLVLSRNYTKNMLKVVCVGSLVSMGASKNKISPYQVIGLNNINERGLKAEDYVAQGNTIIGELENLEVEKTLGIKSESLFDCLDTLKFMKKVSIFRQFSLESIRKICETMKKAKYKKESIIFEMGAPSDSIMIVKSGIVEIIKDNKVLRLIGKYESFGERALREKQRSASAFSERDCEVFVIPRDVLLSLPEIRLLKTELERKKYYQKELKFDLLEVVSRLPDKETNRMRFCVKNPNDDLVYDLLAIPKYSLQDSNDCMKLVKEKEILLQLDHNLIVKMVTSSKNERFVFFVREFIKGAILRTMIPSTEDYAKMIILYLTSVLEYLHDKGVIYRELTPDNIIIGKKGFPYLSNFKNAKVITDRTISKVGNPFYMAPEMILGRGYSKSIDYWSLGIILHELLYSGLPFDMSFEDNPTVAYEKILQGNLKLPQDRFDIANQLISKLICNSKDRIESYGIKRHTWMSNLEWEKLINMNIGSEEFPRINTDIVRTNTTSNKSLSFVLKVFFI</sequence>
<dbReference type="InterPro" id="IPR000595">
    <property type="entry name" value="cNMP-bd_dom"/>
</dbReference>
<dbReference type="Gene3D" id="2.60.120.10">
    <property type="entry name" value="Jelly Rolls"/>
    <property type="match status" value="3"/>
</dbReference>
<evidence type="ECO:0000256" key="5">
    <source>
        <dbReference type="ARBA" id="ARBA00022723"/>
    </source>
</evidence>
<dbReference type="Gene3D" id="1.10.510.10">
    <property type="entry name" value="Transferase(Phosphotransferase) domain 1"/>
    <property type="match status" value="1"/>
</dbReference>
<feature type="region of interest" description="Disordered" evidence="11">
    <location>
        <begin position="1"/>
        <end position="27"/>
    </location>
</feature>
<dbReference type="InterPro" id="IPR018488">
    <property type="entry name" value="cNMP-bd_CS"/>
</dbReference>
<evidence type="ECO:0000256" key="6">
    <source>
        <dbReference type="ARBA" id="ARBA00022741"/>
    </source>
</evidence>
<dbReference type="GO" id="GO:0004691">
    <property type="term" value="F:cAMP-dependent protein kinase activity"/>
    <property type="evidence" value="ECO:0007669"/>
    <property type="project" value="TreeGrafter"/>
</dbReference>
<feature type="domain" description="Cyclic nucleotide-binding" evidence="13">
    <location>
        <begin position="180"/>
        <end position="280"/>
    </location>
</feature>
<accession>A0A1R2CFK3</accession>
<dbReference type="PANTHER" id="PTHR24353">
    <property type="entry name" value="CYCLIC NUCLEOTIDE-DEPENDENT PROTEIN KINASE"/>
    <property type="match status" value="1"/>
</dbReference>
<evidence type="ECO:0000256" key="7">
    <source>
        <dbReference type="ARBA" id="ARBA00022777"/>
    </source>
</evidence>
<evidence type="ECO:0000256" key="4">
    <source>
        <dbReference type="ARBA" id="ARBA00022679"/>
    </source>
</evidence>
<dbReference type="GO" id="GO:0046872">
    <property type="term" value="F:metal ion binding"/>
    <property type="evidence" value="ECO:0007669"/>
    <property type="project" value="UniProtKB-KW"/>
</dbReference>
<keyword evidence="2" id="KW-0963">Cytoplasm</keyword>
<keyword evidence="15" id="KW-1185">Reference proteome</keyword>
<evidence type="ECO:0000256" key="10">
    <source>
        <dbReference type="ARBA" id="ARBA00024113"/>
    </source>
</evidence>
<dbReference type="PROSITE" id="PS50042">
    <property type="entry name" value="CNMP_BINDING_3"/>
    <property type="match status" value="3"/>
</dbReference>
<dbReference type="CDD" id="cd00038">
    <property type="entry name" value="CAP_ED"/>
    <property type="match status" value="3"/>
</dbReference>
<dbReference type="Proteomes" id="UP000187209">
    <property type="component" value="Unassembled WGS sequence"/>
</dbReference>
<evidence type="ECO:0000256" key="9">
    <source>
        <dbReference type="ARBA" id="ARBA00022842"/>
    </source>
</evidence>
<evidence type="ECO:0000313" key="14">
    <source>
        <dbReference type="EMBL" id="OMJ87799.1"/>
    </source>
</evidence>
<evidence type="ECO:0000259" key="13">
    <source>
        <dbReference type="PROSITE" id="PS50042"/>
    </source>
</evidence>
<evidence type="ECO:0000259" key="12">
    <source>
        <dbReference type="PROSITE" id="PS50011"/>
    </source>
</evidence>
<dbReference type="AlphaFoldDB" id="A0A1R2CFK3"/>
<evidence type="ECO:0000256" key="1">
    <source>
        <dbReference type="ARBA" id="ARBA00001946"/>
    </source>
</evidence>
<keyword evidence="8" id="KW-0067">ATP-binding</keyword>
<dbReference type="PROSITE" id="PS00888">
    <property type="entry name" value="CNMP_BINDING_1"/>
    <property type="match status" value="1"/>
</dbReference>
<gene>
    <name evidence="14" type="ORF">SteCoe_10452</name>
</gene>
<dbReference type="OrthoDB" id="100546at2759"/>
<dbReference type="Pfam" id="PF00069">
    <property type="entry name" value="Pkinase"/>
    <property type="match status" value="1"/>
</dbReference>
<evidence type="ECO:0000313" key="15">
    <source>
        <dbReference type="Proteomes" id="UP000187209"/>
    </source>
</evidence>
<dbReference type="Gene3D" id="3.30.200.20">
    <property type="entry name" value="Phosphorylase Kinase, domain 1"/>
    <property type="match status" value="1"/>
</dbReference>
<dbReference type="PROSITE" id="PS50011">
    <property type="entry name" value="PROTEIN_KINASE_DOM"/>
    <property type="match status" value="1"/>
</dbReference>
<name>A0A1R2CFK3_9CILI</name>
<dbReference type="GO" id="GO:0005524">
    <property type="term" value="F:ATP binding"/>
    <property type="evidence" value="ECO:0007669"/>
    <property type="project" value="UniProtKB-KW"/>
</dbReference>
<dbReference type="InterPro" id="IPR018490">
    <property type="entry name" value="cNMP-bd_dom_sf"/>
</dbReference>
<feature type="domain" description="Protein kinase" evidence="12">
    <location>
        <begin position="540"/>
        <end position="788"/>
    </location>
</feature>
<keyword evidence="3" id="KW-0723">Serine/threonine-protein kinase</keyword>
<keyword evidence="4" id="KW-0808">Transferase</keyword>
<dbReference type="InterPro" id="IPR011009">
    <property type="entry name" value="Kinase-like_dom_sf"/>
</dbReference>
<dbReference type="SMART" id="SM00100">
    <property type="entry name" value="cNMP"/>
    <property type="match status" value="3"/>
</dbReference>
<dbReference type="SUPFAM" id="SSF56112">
    <property type="entry name" value="Protein kinase-like (PK-like)"/>
    <property type="match status" value="1"/>
</dbReference>
<keyword evidence="5" id="KW-0479">Metal-binding</keyword>
<dbReference type="SMART" id="SM00220">
    <property type="entry name" value="S_TKc"/>
    <property type="match status" value="1"/>
</dbReference>
<evidence type="ECO:0000256" key="3">
    <source>
        <dbReference type="ARBA" id="ARBA00022527"/>
    </source>
</evidence>
<keyword evidence="7" id="KW-0418">Kinase</keyword>
<dbReference type="Pfam" id="PF00027">
    <property type="entry name" value="cNMP_binding"/>
    <property type="match status" value="3"/>
</dbReference>
<evidence type="ECO:0000256" key="2">
    <source>
        <dbReference type="ARBA" id="ARBA00022490"/>
    </source>
</evidence>
<organism evidence="14 15">
    <name type="scientific">Stentor coeruleus</name>
    <dbReference type="NCBI Taxonomy" id="5963"/>
    <lineage>
        <taxon>Eukaryota</taxon>
        <taxon>Sar</taxon>
        <taxon>Alveolata</taxon>
        <taxon>Ciliophora</taxon>
        <taxon>Postciliodesmatophora</taxon>
        <taxon>Heterotrichea</taxon>
        <taxon>Heterotrichida</taxon>
        <taxon>Stentoridae</taxon>
        <taxon>Stentor</taxon>
    </lineage>
</organism>
<proteinExistence type="predicted"/>
<keyword evidence="9" id="KW-0460">Magnesium</keyword>
<evidence type="ECO:0000256" key="11">
    <source>
        <dbReference type="SAM" id="MobiDB-lite"/>
    </source>
</evidence>
<evidence type="ECO:0000256" key="8">
    <source>
        <dbReference type="ARBA" id="ARBA00022840"/>
    </source>
</evidence>
<keyword evidence="6" id="KW-0547">Nucleotide-binding</keyword>